<keyword evidence="2" id="KW-1185">Reference proteome</keyword>
<name>A0A816HWV4_ADIRI</name>
<proteinExistence type="predicted"/>
<dbReference type="Proteomes" id="UP000663828">
    <property type="component" value="Unassembled WGS sequence"/>
</dbReference>
<protein>
    <submittedName>
        <fullName evidence="1">Uncharacterized protein</fullName>
    </submittedName>
</protein>
<accession>A0A816HWV4</accession>
<feature type="non-terminal residue" evidence="1">
    <location>
        <position position="62"/>
    </location>
</feature>
<evidence type="ECO:0000313" key="1">
    <source>
        <dbReference type="EMBL" id="CAF1692124.1"/>
    </source>
</evidence>
<dbReference type="EMBL" id="CAJNOR010022596">
    <property type="protein sequence ID" value="CAF1692124.1"/>
    <property type="molecule type" value="Genomic_DNA"/>
</dbReference>
<comment type="caution">
    <text evidence="1">The sequence shown here is derived from an EMBL/GenBank/DDBJ whole genome shotgun (WGS) entry which is preliminary data.</text>
</comment>
<dbReference type="AlphaFoldDB" id="A0A816HWV4"/>
<gene>
    <name evidence="1" type="ORF">XAT740_LOCUS64511</name>
</gene>
<organism evidence="1 2">
    <name type="scientific">Adineta ricciae</name>
    <name type="common">Rotifer</name>
    <dbReference type="NCBI Taxonomy" id="249248"/>
    <lineage>
        <taxon>Eukaryota</taxon>
        <taxon>Metazoa</taxon>
        <taxon>Spiralia</taxon>
        <taxon>Gnathifera</taxon>
        <taxon>Rotifera</taxon>
        <taxon>Eurotatoria</taxon>
        <taxon>Bdelloidea</taxon>
        <taxon>Adinetida</taxon>
        <taxon>Adinetidae</taxon>
        <taxon>Adineta</taxon>
    </lineage>
</organism>
<sequence>PDRVRRGCDCRTTTGRCVDTGKYECYFQSSGASIVQCVGGNRWVTIGKCPSSCRSWGNDQPY</sequence>
<feature type="non-terminal residue" evidence="1">
    <location>
        <position position="1"/>
    </location>
</feature>
<evidence type="ECO:0000313" key="2">
    <source>
        <dbReference type="Proteomes" id="UP000663828"/>
    </source>
</evidence>
<reference evidence="1" key="1">
    <citation type="submission" date="2021-02" db="EMBL/GenBank/DDBJ databases">
        <authorList>
            <person name="Nowell W R."/>
        </authorList>
    </citation>
    <scope>NUCLEOTIDE SEQUENCE</scope>
</reference>